<dbReference type="Gene3D" id="1.10.10.60">
    <property type="entry name" value="Homeodomain-like"/>
    <property type="match status" value="1"/>
</dbReference>
<dbReference type="PROSITE" id="PS01124">
    <property type="entry name" value="HTH_ARAC_FAMILY_2"/>
    <property type="match status" value="1"/>
</dbReference>
<dbReference type="PROSITE" id="PS50112">
    <property type="entry name" value="PAS"/>
    <property type="match status" value="1"/>
</dbReference>
<dbReference type="SMART" id="SM00342">
    <property type="entry name" value="HTH_ARAC"/>
    <property type="match status" value="1"/>
</dbReference>
<evidence type="ECO:0000256" key="4">
    <source>
        <dbReference type="SAM" id="MobiDB-lite"/>
    </source>
</evidence>
<keyword evidence="2" id="KW-0238">DNA-binding</keyword>
<reference evidence="7" key="1">
    <citation type="submission" date="2006-09" db="EMBL/GenBank/DDBJ databases">
        <title>Complete sequence of Rhodopseudomonas palustris BisA53.</title>
        <authorList>
            <consortium name="US DOE Joint Genome Institute"/>
            <person name="Copeland A."/>
            <person name="Lucas S."/>
            <person name="Lapidus A."/>
            <person name="Barry K."/>
            <person name="Detter J.C."/>
            <person name="Glavina del Rio T."/>
            <person name="Hammon N."/>
            <person name="Israni S."/>
            <person name="Dalin E."/>
            <person name="Tice H."/>
            <person name="Pitluck S."/>
            <person name="Chain P."/>
            <person name="Malfatti S."/>
            <person name="Shin M."/>
            <person name="Vergez L."/>
            <person name="Schmutz J."/>
            <person name="Larimer F."/>
            <person name="Land M."/>
            <person name="Hauser L."/>
            <person name="Pelletier D.A."/>
            <person name="Kyrpides N."/>
            <person name="Kim E."/>
            <person name="Harwood C.S."/>
            <person name="Oda Y."/>
            <person name="Richardson P."/>
        </authorList>
    </citation>
    <scope>NUCLEOTIDE SEQUENCE [LARGE SCALE GENOMIC DNA]</scope>
    <source>
        <strain evidence="7">BisA53</strain>
    </source>
</reference>
<dbReference type="InterPro" id="IPR009057">
    <property type="entry name" value="Homeodomain-like_sf"/>
</dbReference>
<evidence type="ECO:0000256" key="3">
    <source>
        <dbReference type="ARBA" id="ARBA00023163"/>
    </source>
</evidence>
<dbReference type="InterPro" id="IPR000014">
    <property type="entry name" value="PAS"/>
</dbReference>
<accession>Q07S23</accession>
<name>Q07S23_RHOP5</name>
<dbReference type="EMBL" id="CP000463">
    <property type="protein sequence ID" value="ABJ05261.1"/>
    <property type="molecule type" value="Genomic_DNA"/>
</dbReference>
<dbReference type="InterPro" id="IPR035965">
    <property type="entry name" value="PAS-like_dom_sf"/>
</dbReference>
<dbReference type="CDD" id="cd00130">
    <property type="entry name" value="PAS"/>
    <property type="match status" value="1"/>
</dbReference>
<evidence type="ECO:0000259" key="5">
    <source>
        <dbReference type="PROSITE" id="PS01124"/>
    </source>
</evidence>
<dbReference type="GO" id="GO:0003700">
    <property type="term" value="F:DNA-binding transcription factor activity"/>
    <property type="evidence" value="ECO:0007669"/>
    <property type="project" value="InterPro"/>
</dbReference>
<dbReference type="InterPro" id="IPR050204">
    <property type="entry name" value="AraC_XylS_family_regulators"/>
</dbReference>
<feature type="domain" description="PAS" evidence="6">
    <location>
        <begin position="26"/>
        <end position="99"/>
    </location>
</feature>
<proteinExistence type="predicted"/>
<dbReference type="Pfam" id="PF08447">
    <property type="entry name" value="PAS_3"/>
    <property type="match status" value="2"/>
</dbReference>
<feature type="compositionally biased region" description="Basic and acidic residues" evidence="4">
    <location>
        <begin position="1"/>
        <end position="11"/>
    </location>
</feature>
<evidence type="ECO:0000256" key="2">
    <source>
        <dbReference type="ARBA" id="ARBA00023125"/>
    </source>
</evidence>
<dbReference type="InterPro" id="IPR001610">
    <property type="entry name" value="PAC"/>
</dbReference>
<dbReference type="HOGENOM" id="CLU_730907_0_0_5"/>
<dbReference type="GO" id="GO:0043565">
    <property type="term" value="F:sequence-specific DNA binding"/>
    <property type="evidence" value="ECO:0007669"/>
    <property type="project" value="InterPro"/>
</dbReference>
<dbReference type="SMART" id="SM00091">
    <property type="entry name" value="PAS"/>
    <property type="match status" value="2"/>
</dbReference>
<protein>
    <submittedName>
        <fullName evidence="7">Transcriptional regulator, AraC family</fullName>
    </submittedName>
</protein>
<feature type="region of interest" description="Disordered" evidence="4">
    <location>
        <begin position="1"/>
        <end position="23"/>
    </location>
</feature>
<dbReference type="eggNOG" id="COG2207">
    <property type="taxonomic scope" value="Bacteria"/>
</dbReference>
<dbReference type="KEGG" id="rpe:RPE_1309"/>
<keyword evidence="3" id="KW-0804">Transcription</keyword>
<dbReference type="NCBIfam" id="TIGR00229">
    <property type="entry name" value="sensory_box"/>
    <property type="match status" value="2"/>
</dbReference>
<dbReference type="Gene3D" id="3.30.450.20">
    <property type="entry name" value="PAS domain"/>
    <property type="match status" value="2"/>
</dbReference>
<evidence type="ECO:0000256" key="1">
    <source>
        <dbReference type="ARBA" id="ARBA00023015"/>
    </source>
</evidence>
<dbReference type="SMART" id="SM00086">
    <property type="entry name" value="PAC"/>
    <property type="match status" value="2"/>
</dbReference>
<sequence>MTRSKHTETSQRSEPVSPLADGPRIPFSVLEQAMETGHLGFAKIDVSSGGFLTANARFCTMVGYSFEELLGNSITLKALTHPDDLDRCAAEMRRLLDGEIESYTLERGLIRKNRSTLPVRVTTTAMERSSDQRTILTVGFIIAPAASGFASARRSSGSQHGASFWTHDLTSRTGNCSGGFLLLLGRPVDGPVPSFRECMAQVHPDDRKRAMADVRWAMKGGRHCSEFRIHQLTGELRWVSQTIKPMVDAGEVVGVVAGCLDITDAKHFAKHTPSANSVRAAKQHVDLNWDQPLNITALAEAAGVNARTLFKHFKQDCGFTPQEYIKRVRLNHARAMLQMADKSTTVLGIALKCCFQNQGHFARDYRLAFGERPSETLERERRTVVESERSVPLRIAAAATAPRREPGCRQG</sequence>
<dbReference type="InterPro" id="IPR018060">
    <property type="entry name" value="HTH_AraC"/>
</dbReference>
<gene>
    <name evidence="7" type="ordered locus">RPE_1309</name>
</gene>
<dbReference type="PANTHER" id="PTHR46796">
    <property type="entry name" value="HTH-TYPE TRANSCRIPTIONAL ACTIVATOR RHAS-RELATED"/>
    <property type="match status" value="1"/>
</dbReference>
<evidence type="ECO:0000313" key="7">
    <source>
        <dbReference type="EMBL" id="ABJ05261.1"/>
    </source>
</evidence>
<dbReference type="STRING" id="316055.RPE_1309"/>
<keyword evidence="1" id="KW-0805">Transcription regulation</keyword>
<evidence type="ECO:0000259" key="6">
    <source>
        <dbReference type="PROSITE" id="PS50112"/>
    </source>
</evidence>
<dbReference type="AlphaFoldDB" id="Q07S23"/>
<dbReference type="OrthoDB" id="9793400at2"/>
<dbReference type="SUPFAM" id="SSF46689">
    <property type="entry name" value="Homeodomain-like"/>
    <property type="match status" value="2"/>
</dbReference>
<feature type="domain" description="HTH araC/xylS-type" evidence="5">
    <location>
        <begin position="279"/>
        <end position="379"/>
    </location>
</feature>
<organism evidence="7">
    <name type="scientific">Rhodopseudomonas palustris (strain BisA53)</name>
    <dbReference type="NCBI Taxonomy" id="316055"/>
    <lineage>
        <taxon>Bacteria</taxon>
        <taxon>Pseudomonadati</taxon>
        <taxon>Pseudomonadota</taxon>
        <taxon>Alphaproteobacteria</taxon>
        <taxon>Hyphomicrobiales</taxon>
        <taxon>Nitrobacteraceae</taxon>
        <taxon>Rhodopseudomonas</taxon>
    </lineage>
</organism>
<dbReference type="SUPFAM" id="SSF55785">
    <property type="entry name" value="PYP-like sensor domain (PAS domain)"/>
    <property type="match status" value="2"/>
</dbReference>
<dbReference type="Pfam" id="PF12833">
    <property type="entry name" value="HTH_18"/>
    <property type="match status" value="1"/>
</dbReference>
<dbReference type="InterPro" id="IPR013655">
    <property type="entry name" value="PAS_fold_3"/>
</dbReference>